<evidence type="ECO:0000256" key="23">
    <source>
        <dbReference type="SAM" id="Phobius"/>
    </source>
</evidence>
<dbReference type="SUPFAM" id="SSF52058">
    <property type="entry name" value="L domain-like"/>
    <property type="match status" value="2"/>
</dbReference>
<keyword evidence="17 23" id="KW-0472">Membrane</keyword>
<dbReference type="Gene3D" id="1.10.510.10">
    <property type="entry name" value="Transferase(Phosphotransferase) domain 1"/>
    <property type="match status" value="1"/>
</dbReference>
<dbReference type="FunFam" id="1.10.510.10:FF:000358">
    <property type="entry name" value="Putative leucine-rich repeat receptor-like serine/threonine-protein kinase"/>
    <property type="match status" value="1"/>
</dbReference>
<dbReference type="FunFam" id="3.80.10.10:FF:000095">
    <property type="entry name" value="LRR receptor-like serine/threonine-protein kinase GSO1"/>
    <property type="match status" value="1"/>
</dbReference>
<evidence type="ECO:0000256" key="2">
    <source>
        <dbReference type="ARBA" id="ARBA00004479"/>
    </source>
</evidence>
<dbReference type="OMA" id="LTICWIR"/>
<dbReference type="PaxDb" id="3880-AES95477"/>
<dbReference type="PROSITE" id="PS00107">
    <property type="entry name" value="PROTEIN_KINASE_ATP"/>
    <property type="match status" value="1"/>
</dbReference>
<evidence type="ECO:0000256" key="8">
    <source>
        <dbReference type="ARBA" id="ARBA00022614"/>
    </source>
</evidence>
<keyword evidence="13 22" id="KW-0547">Nucleotide-binding</keyword>
<dbReference type="GO" id="GO:0005886">
    <property type="term" value="C:plasma membrane"/>
    <property type="evidence" value="ECO:0000318"/>
    <property type="project" value="GO_Central"/>
</dbReference>
<keyword evidence="18 26" id="KW-0675">Receptor</keyword>
<keyword evidence="9" id="KW-0808">Transferase</keyword>
<reference evidence="27" key="3">
    <citation type="submission" date="2015-04" db="UniProtKB">
        <authorList>
            <consortium name="EnsemblPlants"/>
        </authorList>
    </citation>
    <scope>IDENTIFICATION</scope>
    <source>
        <strain evidence="27">cv. Jemalong A17</strain>
    </source>
</reference>
<sequence length="1164" mass="130236">MSWYVYLHLLHLFTIWFGPNRTLTMALGNQTDHLALLQFKQLISSDPYGILDSWNSSTHFCKWNGIICGPKHQRVTNLKLQGYKLHGSISPYIGNLSQMRYLNLGNNSFNGNIPQELGRLSKLRYLLLLNNSLVGEFPINLTKCYELKTIDLEGNKFIGKLPSQIGSLQKLQNFFIERNNLSGKIPPSIGNLSSLAILSIGYNNLMGNIPQEMCFLKQLWAIAMDVNKLSGTFPSCLYNMTSLQVISVAVNSFSGSLPPNMFHTLPNLQYFTVGSNQFLGPIPTSISNASSLTLFEIGDNHFVGQVPSLGKLKDLYLLNLEMNILGDNSTIDLEFLKSLTNCSKLQSLSLTNNNFGGSLQNSIGNLSTTLSQLKIGLETIDMEDNHLEGMIPSTFKNFQRIQKLRLEGNRLFGDIPAFIGDLTQLYFLRLDRNILEGSIPPNIGNCQKLQYLDFSQNNLRGSIPLDIFSISSLTNLLDLSRNKLSGSLPKEVGMLKNIDWLDVSENHLCGEIPGTIGECISLEYLRLQGNSFNGTIPSSFASLKGLQYLDISRNQLYGPIPDVLQNISSLEHLNVSFNMLEGEVPTNGVFRNATQVAMIGNYKLCGGISQLHLPPCSVKRWKHTKNHFPRLIAVIVGVVSFLFILSVIIAIYWVRKRNQNPSFDSPAIHQLDKVSYHDLHQGTDGFSDRNLIGLGSFGSVYRGNLVSEDNVVAVKVLNLQKKGAHKNFIVECNALKTIRHRNLVQVLTCCSSTDYKGQEFKALVFDYMKNGSLEQWLHPEILNAEPPTTLDLGKRFNIIFDVASALHYLHQECEQLVIHCDLKPSNVLLDDDMVAHVSDFGIARLVSSIGGTSHINTSTIGIKGTVGYAPPEYGMGSEVSICGDMYSFGILMLEILTGRRPTDEVFQDGQNLHNFVATSFPDNIKEILDPHLVTRDVEVAIENGNHTNLIPRVEESLVSLFRIGLICSMESPKERMNIMDVTKELNTIRKAFLAAYNNYNCIYKSDIQKKKTYGGFLYKTYVIPDKHCGNCIHSCIVKYGIEENSYVSTRDIDTGNWILQRVCKAGDNPFMVTSNTSIILATFILEMYAKCGSLNIARDRFNKMPKRNIFRHSKPLELFFDILADGHSPDEASFLSVSSVCAHRYTLTKGETVHAYKDCNDNWS</sequence>
<dbReference type="eggNOG" id="ENOG502QPYS">
    <property type="taxonomic scope" value="Eukaryota"/>
</dbReference>
<comment type="catalytic activity">
    <reaction evidence="20">
        <text>L-threonyl-[protein] + ATP = O-phospho-L-threonyl-[protein] + ADP + H(+)</text>
        <dbReference type="Rhea" id="RHEA:46608"/>
        <dbReference type="Rhea" id="RHEA-COMP:11060"/>
        <dbReference type="Rhea" id="RHEA-COMP:11605"/>
        <dbReference type="ChEBI" id="CHEBI:15378"/>
        <dbReference type="ChEBI" id="CHEBI:30013"/>
        <dbReference type="ChEBI" id="CHEBI:30616"/>
        <dbReference type="ChEBI" id="CHEBI:61977"/>
        <dbReference type="ChEBI" id="CHEBI:456216"/>
        <dbReference type="EC" id="2.7.11.1"/>
    </reaction>
</comment>
<comment type="similarity">
    <text evidence="3">Belongs to the protein kinase superfamily. Ser/Thr protein kinase family.</text>
</comment>
<evidence type="ECO:0000256" key="7">
    <source>
        <dbReference type="ARBA" id="ARBA00022553"/>
    </source>
</evidence>
<comment type="catalytic activity">
    <reaction evidence="21">
        <text>L-seryl-[protein] + ATP = O-phospho-L-seryl-[protein] + ADP + H(+)</text>
        <dbReference type="Rhea" id="RHEA:17989"/>
        <dbReference type="Rhea" id="RHEA-COMP:9863"/>
        <dbReference type="Rhea" id="RHEA-COMP:11604"/>
        <dbReference type="ChEBI" id="CHEBI:15378"/>
        <dbReference type="ChEBI" id="CHEBI:29999"/>
        <dbReference type="ChEBI" id="CHEBI:30616"/>
        <dbReference type="ChEBI" id="CHEBI:83421"/>
        <dbReference type="ChEBI" id="CHEBI:456216"/>
        <dbReference type="EC" id="2.7.11.1"/>
    </reaction>
</comment>
<keyword evidence="14 26" id="KW-0418">Kinase</keyword>
<dbReference type="InterPro" id="IPR032675">
    <property type="entry name" value="LRR_dom_sf"/>
</dbReference>
<dbReference type="InterPro" id="IPR001611">
    <property type="entry name" value="Leu-rich_rpt"/>
</dbReference>
<keyword evidence="28" id="KW-1185">Reference proteome</keyword>
<keyword evidence="8" id="KW-0433">Leucine-rich repeat</keyword>
<reference evidence="26 28" key="2">
    <citation type="journal article" date="2014" name="BMC Genomics">
        <title>An improved genome release (version Mt4.0) for the model legume Medicago truncatula.</title>
        <authorList>
            <person name="Tang H."/>
            <person name="Krishnakumar V."/>
            <person name="Bidwell S."/>
            <person name="Rosen B."/>
            <person name="Chan A."/>
            <person name="Zhou S."/>
            <person name="Gentzbittel L."/>
            <person name="Childs K.L."/>
            <person name="Yandell M."/>
            <person name="Gundlach H."/>
            <person name="Mayer K.F."/>
            <person name="Schwartz D.C."/>
            <person name="Town C.D."/>
        </authorList>
    </citation>
    <scope>GENOME REANNOTATION</scope>
    <source>
        <strain evidence="27 28">cv. Jemalong A17</strain>
    </source>
</reference>
<keyword evidence="12" id="KW-0677">Repeat</keyword>
<dbReference type="EC" id="2.7.11.1" evidence="4"/>
<evidence type="ECO:0000256" key="24">
    <source>
        <dbReference type="SAM" id="SignalP"/>
    </source>
</evidence>
<dbReference type="AlphaFoldDB" id="G7K5C7"/>
<dbReference type="InterPro" id="IPR008271">
    <property type="entry name" value="Ser/Thr_kinase_AS"/>
</dbReference>
<evidence type="ECO:0000256" key="21">
    <source>
        <dbReference type="ARBA" id="ARBA00048679"/>
    </source>
</evidence>
<dbReference type="Pfam" id="PF00560">
    <property type="entry name" value="LRR_1"/>
    <property type="match status" value="3"/>
</dbReference>
<dbReference type="HOGENOM" id="CLU_000288_22_0_1"/>
<evidence type="ECO:0000256" key="9">
    <source>
        <dbReference type="ARBA" id="ARBA00022679"/>
    </source>
</evidence>
<evidence type="ECO:0000256" key="18">
    <source>
        <dbReference type="ARBA" id="ARBA00023170"/>
    </source>
</evidence>
<evidence type="ECO:0000313" key="27">
    <source>
        <dbReference type="EnsemblPlants" id="AES95477"/>
    </source>
</evidence>
<proteinExistence type="inferred from homology"/>
<feature type="chain" id="PRO_5014573362" description="non-specific serine/threonine protein kinase" evidence="24">
    <location>
        <begin position="23"/>
        <end position="1164"/>
    </location>
</feature>
<keyword evidence="7" id="KW-0597">Phosphoprotein</keyword>
<feature type="transmembrane region" description="Helical" evidence="23">
    <location>
        <begin position="631"/>
        <end position="654"/>
    </location>
</feature>
<dbReference type="GO" id="GO:0005524">
    <property type="term" value="F:ATP binding"/>
    <property type="evidence" value="ECO:0007669"/>
    <property type="project" value="UniProtKB-UniRule"/>
</dbReference>
<dbReference type="Proteomes" id="UP000002051">
    <property type="component" value="Chromosome 5"/>
</dbReference>
<dbReference type="InterPro" id="IPR013210">
    <property type="entry name" value="LRR_N_plant-typ"/>
</dbReference>
<evidence type="ECO:0000256" key="15">
    <source>
        <dbReference type="ARBA" id="ARBA00022840"/>
    </source>
</evidence>
<evidence type="ECO:0000256" key="11">
    <source>
        <dbReference type="ARBA" id="ARBA00022729"/>
    </source>
</evidence>
<dbReference type="InterPro" id="IPR000719">
    <property type="entry name" value="Prot_kinase_dom"/>
</dbReference>
<evidence type="ECO:0000256" key="1">
    <source>
        <dbReference type="ARBA" id="ARBA00004162"/>
    </source>
</evidence>
<dbReference type="EnsemblPlants" id="AES95477">
    <property type="protein sequence ID" value="AES95477"/>
    <property type="gene ID" value="MTR_5g025930"/>
</dbReference>
<accession>G7K5C7</accession>
<dbReference type="InterPro" id="IPR017441">
    <property type="entry name" value="Protein_kinase_ATP_BS"/>
</dbReference>
<dbReference type="GO" id="GO:0038023">
    <property type="term" value="F:signaling receptor activity"/>
    <property type="evidence" value="ECO:0000318"/>
    <property type="project" value="GO_Central"/>
</dbReference>
<dbReference type="FunFam" id="3.80.10.10:FF:000288">
    <property type="entry name" value="LRR receptor-like serine/threonine-protein kinase EFR"/>
    <property type="match status" value="1"/>
</dbReference>
<evidence type="ECO:0000256" key="5">
    <source>
        <dbReference type="ARBA" id="ARBA00022475"/>
    </source>
</evidence>
<keyword evidence="15 22" id="KW-0067">ATP-binding</keyword>
<evidence type="ECO:0000256" key="19">
    <source>
        <dbReference type="ARBA" id="ARBA00023180"/>
    </source>
</evidence>
<keyword evidence="11 24" id="KW-0732">Signal</keyword>
<evidence type="ECO:0000313" key="26">
    <source>
        <dbReference type="EMBL" id="AES95477.1"/>
    </source>
</evidence>
<evidence type="ECO:0000256" key="20">
    <source>
        <dbReference type="ARBA" id="ARBA00047899"/>
    </source>
</evidence>
<evidence type="ECO:0000256" key="6">
    <source>
        <dbReference type="ARBA" id="ARBA00022527"/>
    </source>
</evidence>
<dbReference type="Pfam" id="PF13855">
    <property type="entry name" value="LRR_8"/>
    <property type="match status" value="1"/>
</dbReference>
<dbReference type="SMART" id="SM00220">
    <property type="entry name" value="S_TKc"/>
    <property type="match status" value="1"/>
</dbReference>
<dbReference type="InterPro" id="IPR051809">
    <property type="entry name" value="Plant_receptor-like_S/T_kinase"/>
</dbReference>
<evidence type="ECO:0000256" key="16">
    <source>
        <dbReference type="ARBA" id="ARBA00022989"/>
    </source>
</evidence>
<evidence type="ECO:0000259" key="25">
    <source>
        <dbReference type="PROSITE" id="PS50011"/>
    </source>
</evidence>
<keyword evidence="10 23" id="KW-0812">Transmembrane</keyword>
<dbReference type="Pfam" id="PF23598">
    <property type="entry name" value="LRR_14"/>
    <property type="match status" value="1"/>
</dbReference>
<reference evidence="26 28" key="1">
    <citation type="journal article" date="2011" name="Nature">
        <title>The Medicago genome provides insight into the evolution of rhizobial symbioses.</title>
        <authorList>
            <person name="Young N.D."/>
            <person name="Debelle F."/>
            <person name="Oldroyd G.E."/>
            <person name="Geurts R."/>
            <person name="Cannon S.B."/>
            <person name="Udvardi M.K."/>
            <person name="Benedito V.A."/>
            <person name="Mayer K.F."/>
            <person name="Gouzy J."/>
            <person name="Schoof H."/>
            <person name="Van de Peer Y."/>
            <person name="Proost S."/>
            <person name="Cook D.R."/>
            <person name="Meyers B.C."/>
            <person name="Spannagl M."/>
            <person name="Cheung F."/>
            <person name="De Mita S."/>
            <person name="Krishnakumar V."/>
            <person name="Gundlach H."/>
            <person name="Zhou S."/>
            <person name="Mudge J."/>
            <person name="Bharti A.K."/>
            <person name="Murray J.D."/>
            <person name="Naoumkina M.A."/>
            <person name="Rosen B."/>
            <person name="Silverstein K.A."/>
            <person name="Tang H."/>
            <person name="Rombauts S."/>
            <person name="Zhao P.X."/>
            <person name="Zhou P."/>
            <person name="Barbe V."/>
            <person name="Bardou P."/>
            <person name="Bechner M."/>
            <person name="Bellec A."/>
            <person name="Berger A."/>
            <person name="Berges H."/>
            <person name="Bidwell S."/>
            <person name="Bisseling T."/>
            <person name="Choisne N."/>
            <person name="Couloux A."/>
            <person name="Denny R."/>
            <person name="Deshpande S."/>
            <person name="Dai X."/>
            <person name="Doyle J.J."/>
            <person name="Dudez A.M."/>
            <person name="Farmer A.D."/>
            <person name="Fouteau S."/>
            <person name="Franken C."/>
            <person name="Gibelin C."/>
            <person name="Gish J."/>
            <person name="Goldstein S."/>
            <person name="Gonzalez A.J."/>
            <person name="Green P.J."/>
            <person name="Hallab A."/>
            <person name="Hartog M."/>
            <person name="Hua A."/>
            <person name="Humphray S.J."/>
            <person name="Jeong D.H."/>
            <person name="Jing Y."/>
            <person name="Jocker A."/>
            <person name="Kenton S.M."/>
            <person name="Kim D.J."/>
            <person name="Klee K."/>
            <person name="Lai H."/>
            <person name="Lang C."/>
            <person name="Lin S."/>
            <person name="Macmil S.L."/>
            <person name="Magdelenat G."/>
            <person name="Matthews L."/>
            <person name="McCorrison J."/>
            <person name="Monaghan E.L."/>
            <person name="Mun J.H."/>
            <person name="Najar F.Z."/>
            <person name="Nicholson C."/>
            <person name="Noirot C."/>
            <person name="O'Bleness M."/>
            <person name="Paule C.R."/>
            <person name="Poulain J."/>
            <person name="Prion F."/>
            <person name="Qin B."/>
            <person name="Qu C."/>
            <person name="Retzel E.F."/>
            <person name="Riddle C."/>
            <person name="Sallet E."/>
            <person name="Samain S."/>
            <person name="Samson N."/>
            <person name="Sanders I."/>
            <person name="Saurat O."/>
            <person name="Scarpelli C."/>
            <person name="Schiex T."/>
            <person name="Segurens B."/>
            <person name="Severin A.J."/>
            <person name="Sherrier D.J."/>
            <person name="Shi R."/>
            <person name="Sims S."/>
            <person name="Singer S.R."/>
            <person name="Sinharoy S."/>
            <person name="Sterck L."/>
            <person name="Viollet A."/>
            <person name="Wang B.B."/>
            <person name="Wang K."/>
            <person name="Wang M."/>
            <person name="Wang X."/>
            <person name="Warfsmann J."/>
            <person name="Weissenbach J."/>
            <person name="White D.D."/>
            <person name="White J.D."/>
            <person name="Wiley G.B."/>
            <person name="Wincker P."/>
            <person name="Xing Y."/>
            <person name="Yang L."/>
            <person name="Yao Z."/>
            <person name="Ying F."/>
            <person name="Zhai J."/>
            <person name="Zhou L."/>
            <person name="Zuber A."/>
            <person name="Denarie J."/>
            <person name="Dixon R.A."/>
            <person name="May G.D."/>
            <person name="Schwartz D.C."/>
            <person name="Rogers J."/>
            <person name="Quetier F."/>
            <person name="Town C.D."/>
            <person name="Roe B.A."/>
        </authorList>
    </citation>
    <scope>NUCLEOTIDE SEQUENCE [LARGE SCALE GENOMIC DNA]</scope>
    <source>
        <strain evidence="26">A17</strain>
        <strain evidence="27 28">cv. Jemalong A17</strain>
    </source>
</reference>
<dbReference type="PANTHER" id="PTHR27008">
    <property type="entry name" value="OS04G0122200 PROTEIN"/>
    <property type="match status" value="1"/>
</dbReference>
<evidence type="ECO:0000313" key="28">
    <source>
        <dbReference type="Proteomes" id="UP000002051"/>
    </source>
</evidence>
<evidence type="ECO:0000256" key="22">
    <source>
        <dbReference type="PROSITE-ProRule" id="PRU10141"/>
    </source>
</evidence>
<keyword evidence="5" id="KW-1003">Cell membrane</keyword>
<dbReference type="SUPFAM" id="SSF56112">
    <property type="entry name" value="Protein kinase-like (PK-like)"/>
    <property type="match status" value="1"/>
</dbReference>
<keyword evidence="16 23" id="KW-1133">Transmembrane helix</keyword>
<name>G7K5C7_MEDTR</name>
<dbReference type="Gene3D" id="3.30.200.20">
    <property type="entry name" value="Phosphorylase Kinase, domain 1"/>
    <property type="match status" value="1"/>
</dbReference>
<dbReference type="GO" id="GO:0004674">
    <property type="term" value="F:protein serine/threonine kinase activity"/>
    <property type="evidence" value="ECO:0007669"/>
    <property type="project" value="UniProtKB-KW"/>
</dbReference>
<feature type="domain" description="Protein kinase" evidence="25">
    <location>
        <begin position="686"/>
        <end position="993"/>
    </location>
</feature>
<evidence type="ECO:0000256" key="14">
    <source>
        <dbReference type="ARBA" id="ARBA00022777"/>
    </source>
</evidence>
<dbReference type="EMBL" id="CM001221">
    <property type="protein sequence ID" value="AES95477.1"/>
    <property type="molecule type" value="Genomic_DNA"/>
</dbReference>
<keyword evidence="19" id="KW-0325">Glycoprotein</keyword>
<dbReference type="GO" id="GO:0009755">
    <property type="term" value="P:hormone-mediated signaling pathway"/>
    <property type="evidence" value="ECO:0000318"/>
    <property type="project" value="GO_Central"/>
</dbReference>
<dbReference type="PROSITE" id="PS00108">
    <property type="entry name" value="PROTEIN_KINASE_ST"/>
    <property type="match status" value="1"/>
</dbReference>
<dbReference type="Pfam" id="PF08263">
    <property type="entry name" value="LRRNT_2"/>
    <property type="match status" value="1"/>
</dbReference>
<organism evidence="26 28">
    <name type="scientific">Medicago truncatula</name>
    <name type="common">Barrel medic</name>
    <name type="synonym">Medicago tribuloides</name>
    <dbReference type="NCBI Taxonomy" id="3880"/>
    <lineage>
        <taxon>Eukaryota</taxon>
        <taxon>Viridiplantae</taxon>
        <taxon>Streptophyta</taxon>
        <taxon>Embryophyta</taxon>
        <taxon>Tracheophyta</taxon>
        <taxon>Spermatophyta</taxon>
        <taxon>Magnoliopsida</taxon>
        <taxon>eudicotyledons</taxon>
        <taxon>Gunneridae</taxon>
        <taxon>Pentapetalae</taxon>
        <taxon>rosids</taxon>
        <taxon>fabids</taxon>
        <taxon>Fabales</taxon>
        <taxon>Fabaceae</taxon>
        <taxon>Papilionoideae</taxon>
        <taxon>50 kb inversion clade</taxon>
        <taxon>NPAAA clade</taxon>
        <taxon>Hologalegina</taxon>
        <taxon>IRL clade</taxon>
        <taxon>Trifolieae</taxon>
        <taxon>Medicago</taxon>
    </lineage>
</organism>
<dbReference type="InterPro" id="IPR011009">
    <property type="entry name" value="Kinase-like_dom_sf"/>
</dbReference>
<evidence type="ECO:0000256" key="10">
    <source>
        <dbReference type="ARBA" id="ARBA00022692"/>
    </source>
</evidence>
<feature type="binding site" evidence="22">
    <location>
        <position position="715"/>
    </location>
    <ligand>
        <name>ATP</name>
        <dbReference type="ChEBI" id="CHEBI:30616"/>
    </ligand>
</feature>
<evidence type="ECO:0000256" key="17">
    <source>
        <dbReference type="ARBA" id="ARBA00023136"/>
    </source>
</evidence>
<dbReference type="Gene3D" id="3.80.10.10">
    <property type="entry name" value="Ribonuclease Inhibitor"/>
    <property type="match status" value="3"/>
</dbReference>
<dbReference type="InterPro" id="IPR055414">
    <property type="entry name" value="LRR_R13L4/SHOC2-like"/>
</dbReference>
<evidence type="ECO:0000256" key="3">
    <source>
        <dbReference type="ARBA" id="ARBA00008684"/>
    </source>
</evidence>
<dbReference type="FunFam" id="3.30.200.20:FF:000432">
    <property type="entry name" value="LRR receptor-like serine/threonine-protein kinase EFR"/>
    <property type="match status" value="1"/>
</dbReference>
<dbReference type="Pfam" id="PF00069">
    <property type="entry name" value="Pkinase"/>
    <property type="match status" value="1"/>
</dbReference>
<feature type="signal peptide" evidence="24">
    <location>
        <begin position="1"/>
        <end position="22"/>
    </location>
</feature>
<gene>
    <name evidence="26" type="ordered locus">MTR_5g025930</name>
</gene>
<comment type="subcellular location">
    <subcellularLocation>
        <location evidence="1">Cell membrane</location>
        <topology evidence="1">Single-pass membrane protein</topology>
    </subcellularLocation>
    <subcellularLocation>
        <location evidence="2">Membrane</location>
        <topology evidence="2">Single-pass type I membrane protein</topology>
    </subcellularLocation>
</comment>
<dbReference type="PANTHER" id="PTHR27008:SF523">
    <property type="entry name" value="LRR RECEPTOR-LIKE KINASE FAMILY PROTEIN"/>
    <property type="match status" value="1"/>
</dbReference>
<protein>
    <recommendedName>
        <fullName evidence="4">non-specific serine/threonine protein kinase</fullName>
        <ecNumber evidence="4">2.7.11.1</ecNumber>
    </recommendedName>
</protein>
<evidence type="ECO:0000256" key="4">
    <source>
        <dbReference type="ARBA" id="ARBA00012513"/>
    </source>
</evidence>
<keyword evidence="6" id="KW-0723">Serine/threonine-protein kinase</keyword>
<evidence type="ECO:0000256" key="12">
    <source>
        <dbReference type="ARBA" id="ARBA00022737"/>
    </source>
</evidence>
<evidence type="ECO:0000256" key="13">
    <source>
        <dbReference type="ARBA" id="ARBA00022741"/>
    </source>
</evidence>
<dbReference type="PROSITE" id="PS50011">
    <property type="entry name" value="PROTEIN_KINASE_DOM"/>
    <property type="match status" value="1"/>
</dbReference>